<gene>
    <name evidence="1" type="ORF">ACFPQ4_21990</name>
</gene>
<accession>A0ABW0R582</accession>
<name>A0ABW0R582_9BACL</name>
<dbReference type="Pfam" id="PF07609">
    <property type="entry name" value="DUF1572"/>
    <property type="match status" value="1"/>
</dbReference>
<comment type="caution">
    <text evidence="1">The sequence shown here is derived from an EMBL/GenBank/DDBJ whole genome shotgun (WGS) entry which is preliminary data.</text>
</comment>
<proteinExistence type="predicted"/>
<sequence>MPNNDNLADHLLETSIAVLQSQKKLGDKAMSQLDESGFFWTPDLESNSIAVIVKHLSGNMVSRWTDFLNTDGEKPDRNRDDEFVDDIANRLCSQSA</sequence>
<dbReference type="EMBL" id="JBHSNC010000057">
    <property type="protein sequence ID" value="MFC5532098.1"/>
    <property type="molecule type" value="Genomic_DNA"/>
</dbReference>
<evidence type="ECO:0000313" key="2">
    <source>
        <dbReference type="Proteomes" id="UP001596108"/>
    </source>
</evidence>
<dbReference type="RefSeq" id="WP_378114068.1">
    <property type="nucleotide sequence ID" value="NZ_JBHSNC010000057.1"/>
</dbReference>
<protein>
    <submittedName>
        <fullName evidence="1">DUF1572 family protein</fullName>
    </submittedName>
</protein>
<dbReference type="Proteomes" id="UP001596108">
    <property type="component" value="Unassembled WGS sequence"/>
</dbReference>
<keyword evidence="2" id="KW-1185">Reference proteome</keyword>
<dbReference type="Gene3D" id="1.20.120.450">
    <property type="entry name" value="dinb family like domain"/>
    <property type="match status" value="1"/>
</dbReference>
<organism evidence="1 2">
    <name type="scientific">Cohnella yongneupensis</name>
    <dbReference type="NCBI Taxonomy" id="425006"/>
    <lineage>
        <taxon>Bacteria</taxon>
        <taxon>Bacillati</taxon>
        <taxon>Bacillota</taxon>
        <taxon>Bacilli</taxon>
        <taxon>Bacillales</taxon>
        <taxon>Paenibacillaceae</taxon>
        <taxon>Cohnella</taxon>
    </lineage>
</organism>
<dbReference type="InterPro" id="IPR011466">
    <property type="entry name" value="DUF1572"/>
</dbReference>
<dbReference type="SUPFAM" id="SSF109854">
    <property type="entry name" value="DinB/YfiT-like putative metalloenzymes"/>
    <property type="match status" value="1"/>
</dbReference>
<dbReference type="InterPro" id="IPR034660">
    <property type="entry name" value="DinB/YfiT-like"/>
</dbReference>
<evidence type="ECO:0000313" key="1">
    <source>
        <dbReference type="EMBL" id="MFC5532098.1"/>
    </source>
</evidence>
<reference evidence="2" key="1">
    <citation type="journal article" date="2019" name="Int. J. Syst. Evol. Microbiol.">
        <title>The Global Catalogue of Microorganisms (GCM) 10K type strain sequencing project: providing services to taxonomists for standard genome sequencing and annotation.</title>
        <authorList>
            <consortium name="The Broad Institute Genomics Platform"/>
            <consortium name="The Broad Institute Genome Sequencing Center for Infectious Disease"/>
            <person name="Wu L."/>
            <person name="Ma J."/>
        </authorList>
    </citation>
    <scope>NUCLEOTIDE SEQUENCE [LARGE SCALE GENOMIC DNA]</scope>
    <source>
        <strain evidence="2">CGMCC 1.18578</strain>
    </source>
</reference>